<dbReference type="CDD" id="cd00077">
    <property type="entry name" value="HDc"/>
    <property type="match status" value="1"/>
</dbReference>
<gene>
    <name evidence="2" type="ORF">GCM10009811_28100</name>
</gene>
<dbReference type="PANTHER" id="PTHR45228">
    <property type="entry name" value="CYCLIC DI-GMP PHOSPHODIESTERASE TM_0186-RELATED"/>
    <property type="match status" value="1"/>
</dbReference>
<name>A0ABP4Y3K9_9MICO</name>
<keyword evidence="1" id="KW-0472">Membrane</keyword>
<dbReference type="Proteomes" id="UP001499938">
    <property type="component" value="Unassembled WGS sequence"/>
</dbReference>
<keyword evidence="3" id="KW-1185">Reference proteome</keyword>
<organism evidence="2 3">
    <name type="scientific">Nostocoides veronense</name>
    <dbReference type="NCBI Taxonomy" id="330836"/>
    <lineage>
        <taxon>Bacteria</taxon>
        <taxon>Bacillati</taxon>
        <taxon>Actinomycetota</taxon>
        <taxon>Actinomycetes</taxon>
        <taxon>Micrococcales</taxon>
        <taxon>Intrasporangiaceae</taxon>
        <taxon>Nostocoides</taxon>
    </lineage>
</organism>
<protein>
    <submittedName>
        <fullName evidence="2">Metal-dependent phosphohydrolase</fullName>
    </submittedName>
</protein>
<dbReference type="EMBL" id="BAAAPO010000042">
    <property type="protein sequence ID" value="GAA1802742.1"/>
    <property type="molecule type" value="Genomic_DNA"/>
</dbReference>
<evidence type="ECO:0000313" key="3">
    <source>
        <dbReference type="Proteomes" id="UP001499938"/>
    </source>
</evidence>
<dbReference type="Pfam" id="PF13487">
    <property type="entry name" value="HD_5"/>
    <property type="match status" value="1"/>
</dbReference>
<feature type="transmembrane region" description="Helical" evidence="1">
    <location>
        <begin position="216"/>
        <end position="236"/>
    </location>
</feature>
<accession>A0ABP4Y3K9</accession>
<dbReference type="Gene3D" id="1.10.3210.10">
    <property type="entry name" value="Hypothetical protein af1432"/>
    <property type="match status" value="1"/>
</dbReference>
<sequence length="425" mass="44548">MSLRGRRGLIIGLGWCVTLAAIARVVADGGDLGPTAQPAIVTAILVVAVGELVVVNQIGRQMAPITTAAGMGMVLTPAMSGSPPMSWGLCVLLLAAPMTVGGMLAALSGRPADVFDHVCRYLGLSCAAAIARWDVGDGSVLTIVSRPEVTTLVAAFWLIGVALVGVLVDLVLWTFGRVRTLHVPFLTLIRLDLARSGAIGAMMTNGGALIAVTTPIIGPIAIPLFIWPIAIALFGLRRAGRIEATQRQLVLALSRLTDETGHTAKGHAGRVARLAQTIGEELGLSPGDLQVLFDAGLLHDVGQVTLNEPIPDGATILAAPAEQAHVNRQTIFLARQAGASDEVVEAIIGSAAQYREVREFGAVLPITARILRVANAYDDLTQGRRTARGPALERIHLGLGYEYDPAVVDALTRVTERSARSPQLG</sequence>
<dbReference type="PANTHER" id="PTHR45228:SF4">
    <property type="entry name" value="LIPOPROTEIN"/>
    <property type="match status" value="1"/>
</dbReference>
<dbReference type="InterPro" id="IPR003607">
    <property type="entry name" value="HD/PDEase_dom"/>
</dbReference>
<proteinExistence type="predicted"/>
<dbReference type="SUPFAM" id="SSF109604">
    <property type="entry name" value="HD-domain/PDEase-like"/>
    <property type="match status" value="1"/>
</dbReference>
<comment type="caution">
    <text evidence="2">The sequence shown here is derived from an EMBL/GenBank/DDBJ whole genome shotgun (WGS) entry which is preliminary data.</text>
</comment>
<keyword evidence="1" id="KW-1133">Transmembrane helix</keyword>
<evidence type="ECO:0000313" key="2">
    <source>
        <dbReference type="EMBL" id="GAA1802742.1"/>
    </source>
</evidence>
<reference evidence="3" key="1">
    <citation type="journal article" date="2019" name="Int. J. Syst. Evol. Microbiol.">
        <title>The Global Catalogue of Microorganisms (GCM) 10K type strain sequencing project: providing services to taxonomists for standard genome sequencing and annotation.</title>
        <authorList>
            <consortium name="The Broad Institute Genomics Platform"/>
            <consortium name="The Broad Institute Genome Sequencing Center for Infectious Disease"/>
            <person name="Wu L."/>
            <person name="Ma J."/>
        </authorList>
    </citation>
    <scope>NUCLEOTIDE SEQUENCE [LARGE SCALE GENOMIC DNA]</scope>
    <source>
        <strain evidence="3">JCM 15592</strain>
    </source>
</reference>
<keyword evidence="1" id="KW-0812">Transmembrane</keyword>
<feature type="transmembrane region" description="Helical" evidence="1">
    <location>
        <begin position="155"/>
        <end position="176"/>
    </location>
</feature>
<dbReference type="InterPro" id="IPR052020">
    <property type="entry name" value="Cyclic_di-GMP/3'3'-cGAMP_PDE"/>
</dbReference>
<feature type="transmembrane region" description="Helical" evidence="1">
    <location>
        <begin position="85"/>
        <end position="106"/>
    </location>
</feature>
<evidence type="ECO:0000256" key="1">
    <source>
        <dbReference type="SAM" id="Phobius"/>
    </source>
</evidence>
<feature type="transmembrane region" description="Helical" evidence="1">
    <location>
        <begin position="37"/>
        <end position="55"/>
    </location>
</feature>